<evidence type="ECO:0000313" key="10">
    <source>
        <dbReference type="EMBL" id="EXC58824.1"/>
    </source>
</evidence>
<name>W9T2Y3_9ROSA</name>
<keyword evidence="8" id="KW-0624">Polysaccharide degradation</keyword>
<evidence type="ECO:0000256" key="4">
    <source>
        <dbReference type="ARBA" id="ARBA00022801"/>
    </source>
</evidence>
<evidence type="ECO:0000259" key="9">
    <source>
        <dbReference type="Pfam" id="PF00759"/>
    </source>
</evidence>
<evidence type="ECO:0000256" key="8">
    <source>
        <dbReference type="ARBA" id="ARBA00023326"/>
    </source>
</evidence>
<reference evidence="11" key="1">
    <citation type="submission" date="2013-01" db="EMBL/GenBank/DDBJ databases">
        <title>Draft Genome Sequence of a Mulberry Tree, Morus notabilis C.K. Schneid.</title>
        <authorList>
            <person name="He N."/>
            <person name="Zhao S."/>
        </authorList>
    </citation>
    <scope>NUCLEOTIDE SEQUENCE</scope>
</reference>
<dbReference type="Gene3D" id="1.50.10.10">
    <property type="match status" value="1"/>
</dbReference>
<keyword evidence="5" id="KW-0136">Cellulose degradation</keyword>
<gene>
    <name evidence="10" type="ORF">L484_001247</name>
</gene>
<evidence type="ECO:0000256" key="3">
    <source>
        <dbReference type="ARBA" id="ARBA00012601"/>
    </source>
</evidence>
<dbReference type="Pfam" id="PF00759">
    <property type="entry name" value="Glyco_hydro_9"/>
    <property type="match status" value="1"/>
</dbReference>
<dbReference type="InterPro" id="IPR001701">
    <property type="entry name" value="Glyco_hydro_9"/>
</dbReference>
<protein>
    <recommendedName>
        <fullName evidence="3">cellulase</fullName>
        <ecNumber evidence="3">3.2.1.4</ecNumber>
    </recommendedName>
</protein>
<evidence type="ECO:0000256" key="7">
    <source>
        <dbReference type="ARBA" id="ARBA00023295"/>
    </source>
</evidence>
<dbReference type="SUPFAM" id="SSF48208">
    <property type="entry name" value="Six-hairpin glycosidases"/>
    <property type="match status" value="1"/>
</dbReference>
<evidence type="ECO:0000256" key="1">
    <source>
        <dbReference type="ARBA" id="ARBA00000966"/>
    </source>
</evidence>
<keyword evidence="7" id="KW-0326">Glycosidase</keyword>
<keyword evidence="11" id="KW-1185">Reference proteome</keyword>
<dbReference type="PANTHER" id="PTHR22298">
    <property type="entry name" value="ENDO-1,4-BETA-GLUCANASE"/>
    <property type="match status" value="1"/>
</dbReference>
<dbReference type="GO" id="GO:0008810">
    <property type="term" value="F:cellulase activity"/>
    <property type="evidence" value="ECO:0007669"/>
    <property type="project" value="UniProtKB-EC"/>
</dbReference>
<sequence length="151" mass="17122">MEMMKMPIPKKSEEETLALILIFVVDGIVKKLWEKHSDEAAISQKYADALQIFMQLFFVQICNSGPRDVSEAKVDLSKGKYDAGDHIKSGFPMAFTHSDDVGDQMDAANQLAPAHDALKWITDFLINAHIYFRECSHCPECYPLGRKEKLK</sequence>
<dbReference type="InterPro" id="IPR008928">
    <property type="entry name" value="6-hairpin_glycosidase_sf"/>
</dbReference>
<dbReference type="GO" id="GO:0030245">
    <property type="term" value="P:cellulose catabolic process"/>
    <property type="evidence" value="ECO:0007669"/>
    <property type="project" value="UniProtKB-KW"/>
</dbReference>
<dbReference type="STRING" id="981085.W9T2Y3"/>
<keyword evidence="4" id="KW-0378">Hydrolase</keyword>
<evidence type="ECO:0000256" key="5">
    <source>
        <dbReference type="ARBA" id="ARBA00023001"/>
    </source>
</evidence>
<dbReference type="EMBL" id="KE626888">
    <property type="protein sequence ID" value="EXC58824.1"/>
    <property type="molecule type" value="Genomic_DNA"/>
</dbReference>
<dbReference type="EC" id="3.2.1.4" evidence="3"/>
<organism evidence="10 11">
    <name type="scientific">Morus notabilis</name>
    <dbReference type="NCBI Taxonomy" id="981085"/>
    <lineage>
        <taxon>Eukaryota</taxon>
        <taxon>Viridiplantae</taxon>
        <taxon>Streptophyta</taxon>
        <taxon>Embryophyta</taxon>
        <taxon>Tracheophyta</taxon>
        <taxon>Spermatophyta</taxon>
        <taxon>Magnoliopsida</taxon>
        <taxon>eudicotyledons</taxon>
        <taxon>Gunneridae</taxon>
        <taxon>Pentapetalae</taxon>
        <taxon>rosids</taxon>
        <taxon>fabids</taxon>
        <taxon>Rosales</taxon>
        <taxon>Moraceae</taxon>
        <taxon>Moreae</taxon>
        <taxon>Morus</taxon>
    </lineage>
</organism>
<dbReference type="InterPro" id="IPR012341">
    <property type="entry name" value="6hp_glycosidase-like_sf"/>
</dbReference>
<dbReference type="AlphaFoldDB" id="W9T2Y3"/>
<keyword evidence="6" id="KW-0119">Carbohydrate metabolism</keyword>
<comment type="catalytic activity">
    <reaction evidence="1">
        <text>Endohydrolysis of (1-&gt;4)-beta-D-glucosidic linkages in cellulose, lichenin and cereal beta-D-glucans.</text>
        <dbReference type="EC" id="3.2.1.4"/>
    </reaction>
</comment>
<dbReference type="Proteomes" id="UP000030645">
    <property type="component" value="Unassembled WGS sequence"/>
</dbReference>
<evidence type="ECO:0000256" key="2">
    <source>
        <dbReference type="ARBA" id="ARBA00007072"/>
    </source>
</evidence>
<proteinExistence type="inferred from homology"/>
<accession>W9T2Y3</accession>
<feature type="domain" description="Glycoside hydrolase family 9" evidence="9">
    <location>
        <begin position="64"/>
        <end position="129"/>
    </location>
</feature>
<evidence type="ECO:0000256" key="6">
    <source>
        <dbReference type="ARBA" id="ARBA00023277"/>
    </source>
</evidence>
<evidence type="ECO:0000313" key="11">
    <source>
        <dbReference type="Proteomes" id="UP000030645"/>
    </source>
</evidence>
<comment type="similarity">
    <text evidence="2">Belongs to the glycosyl hydrolase 9 (cellulase E) family.</text>
</comment>